<keyword evidence="4" id="KW-1185">Reference proteome</keyword>
<accession>A0AAN7Z4E1</accession>
<comment type="caution">
    <text evidence="3">The sequence shown here is derived from an EMBL/GenBank/DDBJ whole genome shotgun (WGS) entry which is preliminary data.</text>
</comment>
<feature type="region of interest" description="Disordered" evidence="1">
    <location>
        <begin position="121"/>
        <end position="253"/>
    </location>
</feature>
<organism evidence="3 4">
    <name type="scientific">Dictyostelium firmibasis</name>
    <dbReference type="NCBI Taxonomy" id="79012"/>
    <lineage>
        <taxon>Eukaryota</taxon>
        <taxon>Amoebozoa</taxon>
        <taxon>Evosea</taxon>
        <taxon>Eumycetozoa</taxon>
        <taxon>Dictyostelia</taxon>
        <taxon>Dictyosteliales</taxon>
        <taxon>Dictyosteliaceae</taxon>
        <taxon>Dictyostelium</taxon>
    </lineage>
</organism>
<sequence length="272" mass="29405">MRLLAALLLIIYAAQNGVYARNHIVSLAKGENFQLSIDQGDSVNFHVRDGLNHELTMQGESQSFANISPKQTKKQEFNEAGEFIVTDSSNNKISKIIVNKKQVESGKWFEKDAKEHANKMAANKEMEQHEDLQKNNDAQNTENAKPSSANKNPNANKAKPSSDTNDAKPSSNVNDAKPSADTNDAKPSSNTKETANKAKPKTDETNTKAGNPKQDAKPKTNTDDTANDVDDEEKTEDKAKPKADEAAAGNTSSTLVVNVMLLAASAVLALAL</sequence>
<evidence type="ECO:0000313" key="4">
    <source>
        <dbReference type="Proteomes" id="UP001344447"/>
    </source>
</evidence>
<dbReference type="AlphaFoldDB" id="A0AAN7Z4E1"/>
<evidence type="ECO:0000256" key="1">
    <source>
        <dbReference type="SAM" id="MobiDB-lite"/>
    </source>
</evidence>
<reference evidence="3 4" key="1">
    <citation type="submission" date="2023-11" db="EMBL/GenBank/DDBJ databases">
        <title>Dfirmibasis_genome.</title>
        <authorList>
            <person name="Edelbroek B."/>
            <person name="Kjellin J."/>
            <person name="Jerlstrom-Hultqvist J."/>
            <person name="Soderbom F."/>
        </authorList>
    </citation>
    <scope>NUCLEOTIDE SEQUENCE [LARGE SCALE GENOMIC DNA]</scope>
    <source>
        <strain evidence="3 4">TNS-C-14</strain>
    </source>
</reference>
<feature type="chain" id="PRO_5042955008" evidence="2">
    <location>
        <begin position="21"/>
        <end position="272"/>
    </location>
</feature>
<evidence type="ECO:0000256" key="2">
    <source>
        <dbReference type="SAM" id="SignalP"/>
    </source>
</evidence>
<feature type="compositionally biased region" description="Polar residues" evidence="1">
    <location>
        <begin position="163"/>
        <end position="193"/>
    </location>
</feature>
<keyword evidence="2" id="KW-0732">Signal</keyword>
<feature type="compositionally biased region" description="Basic and acidic residues" evidence="1">
    <location>
        <begin position="121"/>
        <end position="134"/>
    </location>
</feature>
<protein>
    <submittedName>
        <fullName evidence="3">Uncharacterized protein</fullName>
    </submittedName>
</protein>
<gene>
    <name evidence="3" type="ORF">RB653_005530</name>
</gene>
<feature type="compositionally biased region" description="Low complexity" evidence="1">
    <location>
        <begin position="143"/>
        <end position="162"/>
    </location>
</feature>
<proteinExistence type="predicted"/>
<name>A0AAN7Z4E1_9MYCE</name>
<feature type="compositionally biased region" description="Basic and acidic residues" evidence="1">
    <location>
        <begin position="194"/>
        <end position="206"/>
    </location>
</feature>
<dbReference type="Proteomes" id="UP001344447">
    <property type="component" value="Unassembled WGS sequence"/>
</dbReference>
<dbReference type="EMBL" id="JAVFKY010000001">
    <property type="protein sequence ID" value="KAK5583925.1"/>
    <property type="molecule type" value="Genomic_DNA"/>
</dbReference>
<feature type="compositionally biased region" description="Basic and acidic residues" evidence="1">
    <location>
        <begin position="235"/>
        <end position="245"/>
    </location>
</feature>
<evidence type="ECO:0000313" key="3">
    <source>
        <dbReference type="EMBL" id="KAK5583925.1"/>
    </source>
</evidence>
<feature type="signal peptide" evidence="2">
    <location>
        <begin position="1"/>
        <end position="20"/>
    </location>
</feature>
<feature type="compositionally biased region" description="Acidic residues" evidence="1">
    <location>
        <begin position="225"/>
        <end position="234"/>
    </location>
</feature>